<dbReference type="InterPro" id="IPR050483">
    <property type="entry name" value="CoA-transferase_III_domain"/>
</dbReference>
<evidence type="ECO:0008006" key="3">
    <source>
        <dbReference type="Google" id="ProtNLM"/>
    </source>
</evidence>
<protein>
    <recommendedName>
        <fullName evidence="3">CoA transferase</fullName>
    </recommendedName>
</protein>
<keyword evidence="1" id="KW-0808">Transferase</keyword>
<dbReference type="EMBL" id="UINC01034546">
    <property type="protein sequence ID" value="SVB25557.1"/>
    <property type="molecule type" value="Genomic_DNA"/>
</dbReference>
<feature type="non-terminal residue" evidence="2">
    <location>
        <position position="124"/>
    </location>
</feature>
<gene>
    <name evidence="2" type="ORF">METZ01_LOCUS178411</name>
</gene>
<dbReference type="Pfam" id="PF02515">
    <property type="entry name" value="CoA_transf_3"/>
    <property type="match status" value="1"/>
</dbReference>
<sequence>MVVSDEMESLCPPTQERLLPYTILDLTEGGHNICGRLLGDMGAEVIKIEPPGGSQTRLRGPFTKDSDGKPRSLYWASYNSNKKGISLSLDTDEGRQIFLKLVTKSDAILESFQPGYLASLNIGF</sequence>
<proteinExistence type="predicted"/>
<dbReference type="PANTHER" id="PTHR48207:SF3">
    <property type="entry name" value="SUCCINATE--HYDROXYMETHYLGLUTARATE COA-TRANSFERASE"/>
    <property type="match status" value="1"/>
</dbReference>
<accession>A0A382CJQ6</accession>
<evidence type="ECO:0000256" key="1">
    <source>
        <dbReference type="ARBA" id="ARBA00022679"/>
    </source>
</evidence>
<dbReference type="SUPFAM" id="SSF89796">
    <property type="entry name" value="CoA-transferase family III (CaiB/BaiF)"/>
    <property type="match status" value="1"/>
</dbReference>
<dbReference type="Gene3D" id="3.40.50.10540">
    <property type="entry name" value="Crotonobetainyl-coa:carnitine coa-transferase, domain 1"/>
    <property type="match status" value="1"/>
</dbReference>
<organism evidence="2">
    <name type="scientific">marine metagenome</name>
    <dbReference type="NCBI Taxonomy" id="408172"/>
    <lineage>
        <taxon>unclassified sequences</taxon>
        <taxon>metagenomes</taxon>
        <taxon>ecological metagenomes</taxon>
    </lineage>
</organism>
<dbReference type="GO" id="GO:0008410">
    <property type="term" value="F:CoA-transferase activity"/>
    <property type="evidence" value="ECO:0007669"/>
    <property type="project" value="TreeGrafter"/>
</dbReference>
<dbReference type="AlphaFoldDB" id="A0A382CJQ6"/>
<evidence type="ECO:0000313" key="2">
    <source>
        <dbReference type="EMBL" id="SVB25557.1"/>
    </source>
</evidence>
<name>A0A382CJQ6_9ZZZZ</name>
<reference evidence="2" key="1">
    <citation type="submission" date="2018-05" db="EMBL/GenBank/DDBJ databases">
        <authorList>
            <person name="Lanie J.A."/>
            <person name="Ng W.-L."/>
            <person name="Kazmierczak K.M."/>
            <person name="Andrzejewski T.M."/>
            <person name="Davidsen T.M."/>
            <person name="Wayne K.J."/>
            <person name="Tettelin H."/>
            <person name="Glass J.I."/>
            <person name="Rusch D."/>
            <person name="Podicherti R."/>
            <person name="Tsui H.-C.T."/>
            <person name="Winkler M.E."/>
        </authorList>
    </citation>
    <scope>NUCLEOTIDE SEQUENCE</scope>
</reference>
<dbReference type="InterPro" id="IPR023606">
    <property type="entry name" value="CoA-Trfase_III_dom_1_sf"/>
</dbReference>
<dbReference type="PANTHER" id="PTHR48207">
    <property type="entry name" value="SUCCINATE--HYDROXYMETHYLGLUTARATE COA-TRANSFERASE"/>
    <property type="match status" value="1"/>
</dbReference>
<dbReference type="InterPro" id="IPR003673">
    <property type="entry name" value="CoA-Trfase_fam_III"/>
</dbReference>